<name>A0AAU9G009_DROMD</name>
<sequence>MDEKSLTERIQNLYGSLDAPSSDQVTRKQEKKEKKPENPEKPKEPEKPEKPKDPIDGVADTQQQKNTQAGCICNRERNVYKCSACGRFVCGRFAKVCTVHPSEICSLDLRGCPHCDFNFLTKTRYRVENVEDLLK</sequence>
<dbReference type="AlphaFoldDB" id="A0AAU9G009"/>
<proteinExistence type="predicted"/>
<dbReference type="EMBL" id="AP029266">
    <property type="protein sequence ID" value="BFG01817.1"/>
    <property type="molecule type" value="Genomic_DNA"/>
</dbReference>
<gene>
    <name evidence="2" type="ORF">DMAD_01480</name>
</gene>
<reference evidence="2 3" key="1">
    <citation type="submission" date="2024-02" db="EMBL/GenBank/DDBJ databases">
        <title>A chromosome-level genome assembly of Drosophila madeirensis, a fruit fly species endemic to Madeira island.</title>
        <authorList>
            <person name="Tomihara K."/>
            <person name="Llopart A."/>
            <person name="Yamamoto D."/>
        </authorList>
    </citation>
    <scope>NUCLEOTIDE SEQUENCE [LARGE SCALE GENOMIC DNA]</scope>
    <source>
        <strain evidence="2 3">RF1</strain>
    </source>
</reference>
<protein>
    <submittedName>
        <fullName evidence="2">Uncharacterized protein</fullName>
    </submittedName>
</protein>
<feature type="compositionally biased region" description="Basic and acidic residues" evidence="1">
    <location>
        <begin position="25"/>
        <end position="55"/>
    </location>
</feature>
<feature type="region of interest" description="Disordered" evidence="1">
    <location>
        <begin position="1"/>
        <end position="62"/>
    </location>
</feature>
<feature type="compositionally biased region" description="Polar residues" evidence="1">
    <location>
        <begin position="8"/>
        <end position="24"/>
    </location>
</feature>
<accession>A0AAU9G009</accession>
<evidence type="ECO:0000256" key="1">
    <source>
        <dbReference type="SAM" id="MobiDB-lite"/>
    </source>
</evidence>
<evidence type="ECO:0000313" key="3">
    <source>
        <dbReference type="Proteomes" id="UP001500889"/>
    </source>
</evidence>
<keyword evidence="3" id="KW-1185">Reference proteome</keyword>
<organism evidence="2 3">
    <name type="scientific">Drosophila madeirensis</name>
    <name type="common">Fruit fly</name>
    <dbReference type="NCBI Taxonomy" id="30013"/>
    <lineage>
        <taxon>Eukaryota</taxon>
        <taxon>Metazoa</taxon>
        <taxon>Ecdysozoa</taxon>
        <taxon>Arthropoda</taxon>
        <taxon>Hexapoda</taxon>
        <taxon>Insecta</taxon>
        <taxon>Pterygota</taxon>
        <taxon>Neoptera</taxon>
        <taxon>Endopterygota</taxon>
        <taxon>Diptera</taxon>
        <taxon>Brachycera</taxon>
        <taxon>Muscomorpha</taxon>
        <taxon>Ephydroidea</taxon>
        <taxon>Drosophilidae</taxon>
        <taxon>Drosophila</taxon>
        <taxon>Sophophora</taxon>
    </lineage>
</organism>
<dbReference type="Proteomes" id="UP001500889">
    <property type="component" value="Chromosome A"/>
</dbReference>
<evidence type="ECO:0000313" key="2">
    <source>
        <dbReference type="EMBL" id="BFG01817.1"/>
    </source>
</evidence>